<dbReference type="Proteomes" id="UP000095283">
    <property type="component" value="Unplaced"/>
</dbReference>
<reference evidence="2" key="1">
    <citation type="submission" date="2016-11" db="UniProtKB">
        <authorList>
            <consortium name="WormBaseParasite"/>
        </authorList>
    </citation>
    <scope>IDENTIFICATION</scope>
</reference>
<proteinExistence type="predicted"/>
<protein>
    <submittedName>
        <fullName evidence="2">Uncharacterized protein</fullName>
    </submittedName>
</protein>
<dbReference type="AlphaFoldDB" id="A0A1I7WLQ6"/>
<keyword evidence="1" id="KW-1185">Reference proteome</keyword>
<name>A0A1I7WLQ6_HETBA</name>
<organism evidence="1 2">
    <name type="scientific">Heterorhabditis bacteriophora</name>
    <name type="common">Entomopathogenic nematode worm</name>
    <dbReference type="NCBI Taxonomy" id="37862"/>
    <lineage>
        <taxon>Eukaryota</taxon>
        <taxon>Metazoa</taxon>
        <taxon>Ecdysozoa</taxon>
        <taxon>Nematoda</taxon>
        <taxon>Chromadorea</taxon>
        <taxon>Rhabditida</taxon>
        <taxon>Rhabditina</taxon>
        <taxon>Rhabditomorpha</taxon>
        <taxon>Strongyloidea</taxon>
        <taxon>Heterorhabditidae</taxon>
        <taxon>Heterorhabditis</taxon>
    </lineage>
</organism>
<evidence type="ECO:0000313" key="2">
    <source>
        <dbReference type="WBParaSite" id="Hba_06073"/>
    </source>
</evidence>
<sequence>MFKAPLTTVTHLHEKGQENAKKLCATRMALHRTVKLYQEISIVKERSRNGRPKSFIQPGIYDYFKIYYSVQVITKIYMKDYLSNQWLVKYFILRSKNRSWFFSLMFLKKLLSNDCLKEPRPEGADSVADPAILRNTLVVPYDDVKKYNGNTTQFDGSTFTMTF</sequence>
<dbReference type="WBParaSite" id="Hba_06073">
    <property type="protein sequence ID" value="Hba_06073"/>
    <property type="gene ID" value="Hba_06073"/>
</dbReference>
<accession>A0A1I7WLQ6</accession>
<evidence type="ECO:0000313" key="1">
    <source>
        <dbReference type="Proteomes" id="UP000095283"/>
    </source>
</evidence>